<dbReference type="EMBL" id="FOSK01000002">
    <property type="protein sequence ID" value="SFK13273.1"/>
    <property type="molecule type" value="Genomic_DNA"/>
</dbReference>
<comment type="caution">
    <text evidence="1">The sequence shown here is derived from an EMBL/GenBank/DDBJ whole genome shotgun (WGS) entry which is preliminary data.</text>
</comment>
<accession>A0A1I3X0Y5</accession>
<evidence type="ECO:0008006" key="3">
    <source>
        <dbReference type="Google" id="ProtNLM"/>
    </source>
</evidence>
<keyword evidence="2" id="KW-1185">Reference proteome</keyword>
<reference evidence="1 2" key="1">
    <citation type="submission" date="2016-10" db="EMBL/GenBank/DDBJ databases">
        <authorList>
            <person name="Varghese N."/>
            <person name="Submissions S."/>
        </authorList>
    </citation>
    <scope>NUCLEOTIDE SEQUENCE [LARGE SCALE GENOMIC DNA]</scope>
    <source>
        <strain evidence="1 2">DSM 16392</strain>
    </source>
</reference>
<evidence type="ECO:0000313" key="1">
    <source>
        <dbReference type="EMBL" id="SFK13273.1"/>
    </source>
</evidence>
<evidence type="ECO:0000313" key="2">
    <source>
        <dbReference type="Proteomes" id="UP000199598"/>
    </source>
</evidence>
<dbReference type="SUPFAM" id="SSF81301">
    <property type="entry name" value="Nucleotidyltransferase"/>
    <property type="match status" value="1"/>
</dbReference>
<sequence length="251" mass="28316">MLPVIGQAPEEPLLSELANVAEELQAQLGEQFHSLAVRGSASRQTFVKGVSDIDLIIFAQSSEVPNLFPSHWITQTSEIDLEWIKPEDFLFSSKYRWLRFSLSFSGYCFGPQSILSKLPAPSLGPHAIAHLHGAHKWATSWKIFFSEAQTDAERKRVCSWLMKRIVRSLFEAEMLVLNVYSRDIFPCANVASSAFPQYSSMIWQAAELAIAPSSEFQKISEVAETLLPFLLKLQSEQRLRCLNPVSPERTL</sequence>
<dbReference type="Gene3D" id="3.30.460.10">
    <property type="entry name" value="Beta Polymerase, domain 2"/>
    <property type="match status" value="1"/>
</dbReference>
<dbReference type="InterPro" id="IPR043519">
    <property type="entry name" value="NT_sf"/>
</dbReference>
<proteinExistence type="predicted"/>
<organism evidence="1 2">
    <name type="scientific">Pseudovibrio ascidiaceicola</name>
    <dbReference type="NCBI Taxonomy" id="285279"/>
    <lineage>
        <taxon>Bacteria</taxon>
        <taxon>Pseudomonadati</taxon>
        <taxon>Pseudomonadota</taxon>
        <taxon>Alphaproteobacteria</taxon>
        <taxon>Hyphomicrobiales</taxon>
        <taxon>Stappiaceae</taxon>
        <taxon>Pseudovibrio</taxon>
    </lineage>
</organism>
<gene>
    <name evidence="1" type="ORF">SAMN04488518_102307</name>
</gene>
<dbReference type="Proteomes" id="UP000199598">
    <property type="component" value="Unassembled WGS sequence"/>
</dbReference>
<name>A0A1I3X0Y5_9HYPH</name>
<protein>
    <recommendedName>
        <fullName evidence="3">Polymerase nucleotidyl transferase domain-containing protein</fullName>
    </recommendedName>
</protein>
<dbReference type="RefSeq" id="WP_139226335.1">
    <property type="nucleotide sequence ID" value="NZ_FOSK01000002.1"/>
</dbReference>